<evidence type="ECO:0000256" key="1">
    <source>
        <dbReference type="SAM" id="MobiDB-lite"/>
    </source>
</evidence>
<evidence type="ECO:0000313" key="2">
    <source>
        <dbReference type="EMBL" id="NME61914.1"/>
    </source>
</evidence>
<dbReference type="InterPro" id="IPR051082">
    <property type="entry name" value="Pentapeptide-BTB/POZ_domain"/>
</dbReference>
<dbReference type="SUPFAM" id="SSF141571">
    <property type="entry name" value="Pentapeptide repeat-like"/>
    <property type="match status" value="1"/>
</dbReference>
<dbReference type="Proteomes" id="UP000588369">
    <property type="component" value="Unassembled WGS sequence"/>
</dbReference>
<evidence type="ECO:0000313" key="3">
    <source>
        <dbReference type="Proteomes" id="UP000588369"/>
    </source>
</evidence>
<dbReference type="PANTHER" id="PTHR14136">
    <property type="entry name" value="BTB_POZ DOMAIN-CONTAINING PROTEIN KCTD9"/>
    <property type="match status" value="1"/>
</dbReference>
<accession>A0A7X9NQF1</accession>
<dbReference type="PANTHER" id="PTHR14136:SF17">
    <property type="entry name" value="BTB_POZ DOMAIN-CONTAINING PROTEIN KCTD9"/>
    <property type="match status" value="1"/>
</dbReference>
<proteinExistence type="predicted"/>
<dbReference type="EMBL" id="JABAGI010000003">
    <property type="protein sequence ID" value="NME61914.1"/>
    <property type="molecule type" value="Genomic_DNA"/>
</dbReference>
<feature type="region of interest" description="Disordered" evidence="1">
    <location>
        <begin position="1"/>
        <end position="35"/>
    </location>
</feature>
<organism evidence="2 3">
    <name type="scientific">Bifidobacterium thermophilum</name>
    <dbReference type="NCBI Taxonomy" id="33905"/>
    <lineage>
        <taxon>Bacteria</taxon>
        <taxon>Bacillati</taxon>
        <taxon>Actinomycetota</taxon>
        <taxon>Actinomycetes</taxon>
        <taxon>Bifidobacteriales</taxon>
        <taxon>Bifidobacteriaceae</taxon>
        <taxon>Bifidobacterium</taxon>
    </lineage>
</organism>
<gene>
    <name evidence="2" type="ORF">HF844_03720</name>
</gene>
<comment type="caution">
    <text evidence="2">The sequence shown here is derived from an EMBL/GenBank/DDBJ whole genome shotgun (WGS) entry which is preliminary data.</text>
</comment>
<dbReference type="RefSeq" id="WP_168984014.1">
    <property type="nucleotide sequence ID" value="NZ_JABAGI010000003.1"/>
</dbReference>
<sequence>MAQARKPAGSPGSTGGQFDHDPKGGAGDLPGLGAFHEEYGPGMMHERVGTLHLDHTDMDDKHLTHFRFRDATLEYMGMERMKLDSVHFDNSLLAHTNMNGTRMTGGGFHGSTLDHVSMRGARIENTDFRKSKLDRVDMMYAYCDSTFTDATLNHCAFNHATVDTPYVAPVSVTGTSFRDADLHGVEFSPHVVKTRRRYSLTKPLEFHENIDMGGTNLENADLRLVSCPDATITIDDDTRLKGATLNRGVAAAMRTPDGTPLKQDELERRGAVIAPDPGEGDFIEFETEHDRERWQSGVSLRDLR</sequence>
<protein>
    <submittedName>
        <fullName evidence="2">Pentapeptide repeat-containing protein</fullName>
    </submittedName>
</protein>
<dbReference type="AlphaFoldDB" id="A0A7X9NQF1"/>
<name>A0A7X9NQF1_9BIFI</name>
<reference evidence="2 3" key="1">
    <citation type="submission" date="2020-04" db="EMBL/GenBank/DDBJ databases">
        <authorList>
            <person name="Hitch T.C.A."/>
            <person name="Wylensek D."/>
            <person name="Clavel T."/>
        </authorList>
    </citation>
    <scope>NUCLEOTIDE SEQUENCE [LARGE SCALE GENOMIC DNA]</scope>
    <source>
        <strain evidence="2 3">BSM-130-P53-3C</strain>
    </source>
</reference>
<dbReference type="Gene3D" id="2.160.20.80">
    <property type="entry name" value="E3 ubiquitin-protein ligase SopA"/>
    <property type="match status" value="1"/>
</dbReference>